<dbReference type="InterPro" id="IPR000086">
    <property type="entry name" value="NUDIX_hydrolase_dom"/>
</dbReference>
<sequence>MGSREVYVNPWIRIREDHVIRPDDKPGIYGVVEFQNYALGIVPVADNGDTWLVGQWRYPLDLYSWEIPEGGGPLSIPLIDSAKRELHEEVGLAAAEWIDLGLFHLSNSVTNEAGRVFLALGLTEGDAEPEGDEVLQIWRLPLTEAYAMAMDGRITDGVSIIGLTRAVEYLQTHPGPSGHPSHQAGKGW</sequence>
<dbReference type="InterPro" id="IPR015797">
    <property type="entry name" value="NUDIX_hydrolase-like_dom_sf"/>
</dbReference>
<dbReference type="AlphaFoldDB" id="A0A402CYF1"/>
<dbReference type="CDD" id="cd24161">
    <property type="entry name" value="NUDIX_ADPRase_Ndx2"/>
    <property type="match status" value="1"/>
</dbReference>
<dbReference type="Gene3D" id="3.90.79.10">
    <property type="entry name" value="Nucleoside Triphosphate Pyrophosphohydrolase"/>
    <property type="match status" value="1"/>
</dbReference>
<reference evidence="1 2" key="1">
    <citation type="journal article" date="2019" name="Int. J. Syst. Evol. Microbiol.">
        <title>Capsulimonas corticalis gen. nov., sp. nov., an aerobic capsulated bacterium, of a novel bacterial order, Capsulimonadales ord. nov., of the class Armatimonadia of the phylum Armatimonadetes.</title>
        <authorList>
            <person name="Li J."/>
            <person name="Kudo C."/>
            <person name="Tonouchi A."/>
        </authorList>
    </citation>
    <scope>NUCLEOTIDE SEQUENCE [LARGE SCALE GENOMIC DNA]</scope>
    <source>
        <strain evidence="1 2">AX-7</strain>
    </source>
</reference>
<name>A0A402CYF1_9BACT</name>
<dbReference type="EMBL" id="AP025739">
    <property type="protein sequence ID" value="BDI31348.1"/>
    <property type="molecule type" value="Genomic_DNA"/>
</dbReference>
<keyword evidence="2" id="KW-1185">Reference proteome</keyword>
<proteinExistence type="predicted"/>
<dbReference type="KEGG" id="ccot:CCAX7_33990"/>
<dbReference type="Pfam" id="PF00293">
    <property type="entry name" value="NUDIX"/>
    <property type="match status" value="1"/>
</dbReference>
<organism evidence="1 2">
    <name type="scientific">Capsulimonas corticalis</name>
    <dbReference type="NCBI Taxonomy" id="2219043"/>
    <lineage>
        <taxon>Bacteria</taxon>
        <taxon>Bacillati</taxon>
        <taxon>Armatimonadota</taxon>
        <taxon>Armatimonadia</taxon>
        <taxon>Capsulimonadales</taxon>
        <taxon>Capsulimonadaceae</taxon>
        <taxon>Capsulimonas</taxon>
    </lineage>
</organism>
<evidence type="ECO:0000313" key="2">
    <source>
        <dbReference type="Proteomes" id="UP000287394"/>
    </source>
</evidence>
<dbReference type="PROSITE" id="PS51462">
    <property type="entry name" value="NUDIX"/>
    <property type="match status" value="1"/>
</dbReference>
<gene>
    <name evidence="1" type="ORF">CCAX7_33990</name>
</gene>
<protein>
    <submittedName>
        <fullName evidence="1">Uncharacterized protein</fullName>
    </submittedName>
</protein>
<dbReference type="SUPFAM" id="SSF55811">
    <property type="entry name" value="Nudix"/>
    <property type="match status" value="1"/>
</dbReference>
<dbReference type="Proteomes" id="UP000287394">
    <property type="component" value="Chromosome"/>
</dbReference>
<accession>A0A402CYF1</accession>
<evidence type="ECO:0000313" key="1">
    <source>
        <dbReference type="EMBL" id="BDI31348.1"/>
    </source>
</evidence>